<evidence type="ECO:0000313" key="4">
    <source>
        <dbReference type="Proteomes" id="UP000199233"/>
    </source>
</evidence>
<organism evidence="3 4">
    <name type="scientific">Solimonas aquatica</name>
    <dbReference type="NCBI Taxonomy" id="489703"/>
    <lineage>
        <taxon>Bacteria</taxon>
        <taxon>Pseudomonadati</taxon>
        <taxon>Pseudomonadota</taxon>
        <taxon>Gammaproteobacteria</taxon>
        <taxon>Nevskiales</taxon>
        <taxon>Nevskiaceae</taxon>
        <taxon>Solimonas</taxon>
    </lineage>
</organism>
<proteinExistence type="predicted"/>
<dbReference type="Gene3D" id="2.60.40.10">
    <property type="entry name" value="Immunoglobulins"/>
    <property type="match status" value="1"/>
</dbReference>
<dbReference type="Pfam" id="PF18998">
    <property type="entry name" value="Flg_new_2"/>
    <property type="match status" value="2"/>
</dbReference>
<evidence type="ECO:0000256" key="1">
    <source>
        <dbReference type="SAM" id="SignalP"/>
    </source>
</evidence>
<accession>A0A1H9FM50</accession>
<feature type="signal peptide" evidence="1">
    <location>
        <begin position="1"/>
        <end position="25"/>
    </location>
</feature>
<dbReference type="EMBL" id="FOFS01000006">
    <property type="protein sequence ID" value="SEQ38438.1"/>
    <property type="molecule type" value="Genomic_DNA"/>
</dbReference>
<keyword evidence="1" id="KW-0732">Signal</keyword>
<feature type="domain" description="Bacterial repeat" evidence="2">
    <location>
        <begin position="469"/>
        <end position="543"/>
    </location>
</feature>
<keyword evidence="4" id="KW-1185">Reference proteome</keyword>
<protein>
    <recommendedName>
        <fullName evidence="2">Bacterial repeat domain-containing protein</fullName>
    </recommendedName>
</protein>
<dbReference type="RefSeq" id="WP_093284655.1">
    <property type="nucleotide sequence ID" value="NZ_FOFS01000006.1"/>
</dbReference>
<reference evidence="3 4" key="1">
    <citation type="submission" date="2016-10" db="EMBL/GenBank/DDBJ databases">
        <authorList>
            <person name="de Groot N.N."/>
        </authorList>
    </citation>
    <scope>NUCLEOTIDE SEQUENCE [LARGE SCALE GENOMIC DNA]</scope>
    <source>
        <strain evidence="3 4">DSM 25927</strain>
    </source>
</reference>
<dbReference type="AlphaFoldDB" id="A0A1H9FM50"/>
<evidence type="ECO:0000313" key="3">
    <source>
        <dbReference type="EMBL" id="SEQ38438.1"/>
    </source>
</evidence>
<evidence type="ECO:0000259" key="2">
    <source>
        <dbReference type="Pfam" id="PF18998"/>
    </source>
</evidence>
<sequence length="624" mass="64112">MKSKGRKAWQSVLGIAALASVPAMASTSYGDLNNFDCINDTGEQTHGFEIEIDDAHSTDVSYTYDWNHYGTPVIREDSSNPLHPKVFVRYAAQSTGGGWSAYTAVPAAPLAPTDGHACTDPSVNQGCEHFGVGINGAPSAVKYNWLIADPLHPGQLKLGPAVSVSTPVWTYTPPVLVNPAQPPDPANIKKPAQVVAAIPAPEEPVPAGKAFGPPSWMKVIKTTTHNAKPVALGDLMSDDINGDGKAEWQNGEPDEVETEWKLVQNRADGKDQVQALAPDGMGNGKEVVTRRYEFYAYNDPHPIGAGSIDGESGEAMCDQVAADGIHGVGTVSVANASGNSYDFNCATLAVVGDYQGAQMAAFAAEAPLGLIEHLQDGEAGVAYTPRVVVVGGNTPYQITPSNLPAGLTLGEYTDPNTGARQAGVLYGTPLQAGDFDLQVVAQDASGASSSASYTLHIGGVAPQQYTLSVSKTGKGSGTVSGGAINCGKACSTRLAAGASLTLSATAAAKNVFTGWSGACSGLGNCSISNIRQNLSLSASFVPNTTKYTLTVSKTGKGTVSSSPLGVSCGLNCSGSFKVGTVVKLSAKPGLKQRFLGWGGACAGTASSCTVPMYAAQSVSASFGP</sequence>
<feature type="domain" description="Bacterial repeat" evidence="2">
    <location>
        <begin position="547"/>
        <end position="622"/>
    </location>
</feature>
<dbReference type="Pfam" id="PF05345">
    <property type="entry name" value="He_PIG"/>
    <property type="match status" value="1"/>
</dbReference>
<feature type="chain" id="PRO_5011571354" description="Bacterial repeat domain-containing protein" evidence="1">
    <location>
        <begin position="26"/>
        <end position="624"/>
    </location>
</feature>
<name>A0A1H9FM50_9GAMM</name>
<dbReference type="InterPro" id="IPR044060">
    <property type="entry name" value="Bacterial_rp_domain"/>
</dbReference>
<dbReference type="InterPro" id="IPR013783">
    <property type="entry name" value="Ig-like_fold"/>
</dbReference>
<gene>
    <name evidence="3" type="ORF">SAMN04488038_10617</name>
</gene>
<dbReference type="Proteomes" id="UP000199233">
    <property type="component" value="Unassembled WGS sequence"/>
</dbReference>
<dbReference type="STRING" id="489703.SAMN04488038_10617"/>